<dbReference type="InterPro" id="IPR010297">
    <property type="entry name" value="DUF900_hydrolase"/>
</dbReference>
<dbReference type="Proteomes" id="UP000054558">
    <property type="component" value="Unassembled WGS sequence"/>
</dbReference>
<dbReference type="OrthoDB" id="10251508at2759"/>
<dbReference type="Pfam" id="PF05990">
    <property type="entry name" value="DUF900"/>
    <property type="match status" value="1"/>
</dbReference>
<dbReference type="AlphaFoldDB" id="A0A0U9HTI5"/>
<dbReference type="SUPFAM" id="SSF53474">
    <property type="entry name" value="alpha/beta-Hydrolases"/>
    <property type="match status" value="1"/>
</dbReference>
<dbReference type="PANTHER" id="PTHR36513:SF1">
    <property type="entry name" value="TRANSMEMBRANE PROTEIN"/>
    <property type="match status" value="1"/>
</dbReference>
<accession>A0A0U9HTI5</accession>
<proteinExistence type="predicted"/>
<name>A0A0U9HTI5_KLENI</name>
<reference evidence="1 2" key="1">
    <citation type="journal article" date="2014" name="Nat. Commun.">
        <title>Klebsormidium flaccidum genome reveals primary factors for plant terrestrial adaptation.</title>
        <authorList>
            <person name="Hori K."/>
            <person name="Maruyama F."/>
            <person name="Fujisawa T."/>
            <person name="Togashi T."/>
            <person name="Yamamoto N."/>
            <person name="Seo M."/>
            <person name="Sato S."/>
            <person name="Yamada T."/>
            <person name="Mori H."/>
            <person name="Tajima N."/>
            <person name="Moriyama T."/>
            <person name="Ikeuchi M."/>
            <person name="Watanabe M."/>
            <person name="Wada H."/>
            <person name="Kobayashi K."/>
            <person name="Saito M."/>
            <person name="Masuda T."/>
            <person name="Sasaki-Sekimoto Y."/>
            <person name="Mashiguchi K."/>
            <person name="Awai K."/>
            <person name="Shimojima M."/>
            <person name="Masuda S."/>
            <person name="Iwai M."/>
            <person name="Nobusawa T."/>
            <person name="Narise T."/>
            <person name="Kondo S."/>
            <person name="Saito H."/>
            <person name="Sato R."/>
            <person name="Murakawa M."/>
            <person name="Ihara Y."/>
            <person name="Oshima-Yamada Y."/>
            <person name="Ohtaka K."/>
            <person name="Satoh M."/>
            <person name="Sonobe K."/>
            <person name="Ishii M."/>
            <person name="Ohtani R."/>
            <person name="Kanamori-Sato M."/>
            <person name="Honoki R."/>
            <person name="Miyazaki D."/>
            <person name="Mochizuki H."/>
            <person name="Umetsu J."/>
            <person name="Higashi K."/>
            <person name="Shibata D."/>
            <person name="Kamiya Y."/>
            <person name="Sato N."/>
            <person name="Nakamura Y."/>
            <person name="Tabata S."/>
            <person name="Ida S."/>
            <person name="Kurokawa K."/>
            <person name="Ohta H."/>
        </authorList>
    </citation>
    <scope>NUCLEOTIDE SEQUENCE [LARGE SCALE GENOMIC DNA]</scope>
    <source>
        <strain evidence="1 2">NIES-2285</strain>
    </source>
</reference>
<dbReference type="EMBL" id="DF237342">
    <property type="protein sequence ID" value="GAQ88005.1"/>
    <property type="molecule type" value="Genomic_DNA"/>
</dbReference>
<evidence type="ECO:0000313" key="2">
    <source>
        <dbReference type="Proteomes" id="UP000054558"/>
    </source>
</evidence>
<keyword evidence="2" id="KW-1185">Reference proteome</keyword>
<dbReference type="Gene3D" id="3.40.50.1820">
    <property type="entry name" value="alpha/beta hydrolase"/>
    <property type="match status" value="1"/>
</dbReference>
<dbReference type="InterPro" id="IPR029058">
    <property type="entry name" value="AB_hydrolase_fold"/>
</dbReference>
<evidence type="ECO:0000313" key="1">
    <source>
        <dbReference type="EMBL" id="GAQ88005.1"/>
    </source>
</evidence>
<organism evidence="1 2">
    <name type="scientific">Klebsormidium nitens</name>
    <name type="common">Green alga</name>
    <name type="synonym">Ulothrix nitens</name>
    <dbReference type="NCBI Taxonomy" id="105231"/>
    <lineage>
        <taxon>Eukaryota</taxon>
        <taxon>Viridiplantae</taxon>
        <taxon>Streptophyta</taxon>
        <taxon>Klebsormidiophyceae</taxon>
        <taxon>Klebsormidiales</taxon>
        <taxon>Klebsormidiaceae</taxon>
        <taxon>Klebsormidium</taxon>
    </lineage>
</organism>
<protein>
    <submittedName>
        <fullName evidence="1">Uncharacterized protein</fullName>
    </submittedName>
</protein>
<gene>
    <name evidence="1" type="ORF">KFL_003930090</name>
</gene>
<dbReference type="PANTHER" id="PTHR36513">
    <property type="entry name" value="ABC TRANSMEMBRANE TYPE-1 DOMAIN-CONTAINING PROTEIN"/>
    <property type="match status" value="1"/>
</dbReference>
<sequence length="590" mass="65435">MFPCCSGMRCDTAGDRASPEQAERSLFLGALVAHMDTLRARMGGDWAAFADELHHRILPAVHGTGDVIIDVTSLQKMADGVREQCMAWPGPVRAWFDALAPKLRAAAAGIALPRGWREKQDLLNHFQQIERRLGRGEDLQRELKIAKASGESSPGFMEVALFFCTLRAPSGRRTPADFFGTARALAPSEGIVRVSLPDFDGVASKCRELPFGWTYSRKRATGNTSKSLEISACIVLDIEHFMRHVAAGAAPGGREATVFVHGFNSSFAWAALKMALYAYKMREHAIVLFSWPSFESVEEYGGDEAHAMWAVPHFVAFMKRLLTSYRLERVHVLAHSMGSRVALYGLARLIGWQAPRGAARARLGQLVLAAPDFDTGEFFDLQAELSQVVRELVQNLRALYELLSDNPCFDTEDFFDLQAELSEAVRKLLQDLRALFEPFFSNRSFDTGEFFAELSQVVERVTVYCSANDQALHVSASVHGGLPRLGHFSARALLSASRHVPLADNFDVIDATGFDKSVIGHTYVFTHTGVVENVCAVLRGAAAASRRATLRLERFEDAFRCWRFTGLAERPEKAEQENVESELCEEHKTS</sequence>